<reference evidence="1" key="1">
    <citation type="submission" date="2020-11" db="EMBL/GenBank/DDBJ databases">
        <authorList>
            <person name="Whitehead M."/>
        </authorList>
    </citation>
    <scope>NUCLEOTIDE SEQUENCE</scope>
    <source>
        <strain evidence="1">EGII</strain>
    </source>
</reference>
<proteinExistence type="predicted"/>
<dbReference type="Proteomes" id="UP000606786">
    <property type="component" value="Unassembled WGS sequence"/>
</dbReference>
<evidence type="ECO:0000313" key="2">
    <source>
        <dbReference type="Proteomes" id="UP000606786"/>
    </source>
</evidence>
<dbReference type="EMBL" id="CAJHJT010000034">
    <property type="protein sequence ID" value="CAD7005298.1"/>
    <property type="molecule type" value="Genomic_DNA"/>
</dbReference>
<accession>A0A811V423</accession>
<gene>
    <name evidence="1" type="ORF">CCAP1982_LOCUS13655</name>
</gene>
<comment type="caution">
    <text evidence="1">The sequence shown here is derived from an EMBL/GenBank/DDBJ whole genome shotgun (WGS) entry which is preliminary data.</text>
</comment>
<dbReference type="AlphaFoldDB" id="A0A811V423"/>
<evidence type="ECO:0000313" key="1">
    <source>
        <dbReference type="EMBL" id="CAD7005298.1"/>
    </source>
</evidence>
<sequence length="66" mass="6878">MPHILAAALEVRAVAAVAESMSCGNGATSKIEADISSLARECGTVDSSFAEGVRSTSLVTLYYIRE</sequence>
<protein>
    <submittedName>
        <fullName evidence="1">(Mediterranean fruit fly) hypothetical protein</fullName>
    </submittedName>
</protein>
<organism evidence="1 2">
    <name type="scientific">Ceratitis capitata</name>
    <name type="common">Mediterranean fruit fly</name>
    <name type="synonym">Tephritis capitata</name>
    <dbReference type="NCBI Taxonomy" id="7213"/>
    <lineage>
        <taxon>Eukaryota</taxon>
        <taxon>Metazoa</taxon>
        <taxon>Ecdysozoa</taxon>
        <taxon>Arthropoda</taxon>
        <taxon>Hexapoda</taxon>
        <taxon>Insecta</taxon>
        <taxon>Pterygota</taxon>
        <taxon>Neoptera</taxon>
        <taxon>Endopterygota</taxon>
        <taxon>Diptera</taxon>
        <taxon>Brachycera</taxon>
        <taxon>Muscomorpha</taxon>
        <taxon>Tephritoidea</taxon>
        <taxon>Tephritidae</taxon>
        <taxon>Ceratitis</taxon>
        <taxon>Ceratitis</taxon>
    </lineage>
</organism>
<keyword evidence="2" id="KW-1185">Reference proteome</keyword>
<name>A0A811V423_CERCA</name>